<sequence length="279" mass="32552">MSASVIQRCEIRGVAAALGRAMQSKLPRELRDMIYSQVFDDETVSALRFHDIVLPCPLTKPRHNRRRKCNLNHFRSGTPYLLNKAVVGPQIAAEAVAWIYASSDALTIGSPHSMPRFFAADPFEVNIRAKHCRLRKLTINVPLSDNASNYHHYFTPLRLLHRNFRREFHVEIWIQQRDAPSFGINELIRLAKPLGRFAKHLRTRGTPVRIFYENNAMDWKWEMEPWLRNGPKSWLDSIITLFRNEIAGILEHDCNLFTELEEVCAEMRGERKEYPQRVF</sequence>
<organism evidence="1 2">
    <name type="scientific">Plenodomus tracheiphilus IPT5</name>
    <dbReference type="NCBI Taxonomy" id="1408161"/>
    <lineage>
        <taxon>Eukaryota</taxon>
        <taxon>Fungi</taxon>
        <taxon>Dikarya</taxon>
        <taxon>Ascomycota</taxon>
        <taxon>Pezizomycotina</taxon>
        <taxon>Dothideomycetes</taxon>
        <taxon>Pleosporomycetidae</taxon>
        <taxon>Pleosporales</taxon>
        <taxon>Pleosporineae</taxon>
        <taxon>Leptosphaeriaceae</taxon>
        <taxon>Plenodomus</taxon>
    </lineage>
</organism>
<proteinExistence type="predicted"/>
<dbReference type="AlphaFoldDB" id="A0A6A7AXC5"/>
<name>A0A6A7AXC5_9PLEO</name>
<protein>
    <submittedName>
        <fullName evidence="1">Uncharacterized protein</fullName>
    </submittedName>
</protein>
<dbReference type="OrthoDB" id="3763466at2759"/>
<evidence type="ECO:0000313" key="1">
    <source>
        <dbReference type="EMBL" id="KAF2847946.1"/>
    </source>
</evidence>
<evidence type="ECO:0000313" key="2">
    <source>
        <dbReference type="Proteomes" id="UP000799423"/>
    </source>
</evidence>
<accession>A0A6A7AXC5</accession>
<gene>
    <name evidence="1" type="ORF">T440DRAFT_556976</name>
</gene>
<dbReference type="EMBL" id="MU006321">
    <property type="protein sequence ID" value="KAF2847946.1"/>
    <property type="molecule type" value="Genomic_DNA"/>
</dbReference>
<keyword evidence="2" id="KW-1185">Reference proteome</keyword>
<reference evidence="1" key="1">
    <citation type="submission" date="2020-01" db="EMBL/GenBank/DDBJ databases">
        <authorList>
            <consortium name="DOE Joint Genome Institute"/>
            <person name="Haridas S."/>
            <person name="Albert R."/>
            <person name="Binder M."/>
            <person name="Bloem J."/>
            <person name="Labutti K."/>
            <person name="Salamov A."/>
            <person name="Andreopoulos B."/>
            <person name="Baker S.E."/>
            <person name="Barry K."/>
            <person name="Bills G."/>
            <person name="Bluhm B.H."/>
            <person name="Cannon C."/>
            <person name="Castanera R."/>
            <person name="Culley D.E."/>
            <person name="Daum C."/>
            <person name="Ezra D."/>
            <person name="Gonzalez J.B."/>
            <person name="Henrissat B."/>
            <person name="Kuo A."/>
            <person name="Liang C."/>
            <person name="Lipzen A."/>
            <person name="Lutzoni F."/>
            <person name="Magnuson J."/>
            <person name="Mondo S."/>
            <person name="Nolan M."/>
            <person name="Ohm R."/>
            <person name="Pangilinan J."/>
            <person name="Park H.-J."/>
            <person name="Ramirez L."/>
            <person name="Alfaro M."/>
            <person name="Sun H."/>
            <person name="Tritt A."/>
            <person name="Yoshinaga Y."/>
            <person name="Zwiers L.-H."/>
            <person name="Turgeon B.G."/>
            <person name="Goodwin S.B."/>
            <person name="Spatafora J.W."/>
            <person name="Crous P.W."/>
            <person name="Grigoriev I.V."/>
        </authorList>
    </citation>
    <scope>NUCLEOTIDE SEQUENCE</scope>
    <source>
        <strain evidence="1">IPT5</strain>
    </source>
</reference>
<dbReference type="Proteomes" id="UP000799423">
    <property type="component" value="Unassembled WGS sequence"/>
</dbReference>